<dbReference type="InterPro" id="IPR057737">
    <property type="entry name" value="Condensation_MtbB-like"/>
</dbReference>
<dbReference type="EMBL" id="CP073721">
    <property type="protein sequence ID" value="UWZ39404.1"/>
    <property type="molecule type" value="Genomic_DNA"/>
</dbReference>
<dbReference type="Gene3D" id="3.30.559.30">
    <property type="entry name" value="Nonribosomal peptide synthetase, condensation domain"/>
    <property type="match status" value="1"/>
</dbReference>
<dbReference type="SUPFAM" id="SSF56801">
    <property type="entry name" value="Acetyl-CoA synthetase-like"/>
    <property type="match status" value="1"/>
</dbReference>
<dbReference type="InterPro" id="IPR000415">
    <property type="entry name" value="Nitroreductase-like"/>
</dbReference>
<evidence type="ECO:0000256" key="7">
    <source>
        <dbReference type="ARBA" id="ARBA00022598"/>
    </source>
</evidence>
<evidence type="ECO:0000256" key="1">
    <source>
        <dbReference type="ARBA" id="ARBA00001957"/>
    </source>
</evidence>
<dbReference type="Gene3D" id="3.30.300.30">
    <property type="match status" value="1"/>
</dbReference>
<evidence type="ECO:0000256" key="8">
    <source>
        <dbReference type="ARBA" id="ARBA00033440"/>
    </source>
</evidence>
<name>A0ABY5ZGK6_9ACTN</name>
<dbReference type="InterPro" id="IPR045851">
    <property type="entry name" value="AMP-bd_C_sf"/>
</dbReference>
<keyword evidence="12" id="KW-1185">Reference proteome</keyword>
<dbReference type="InterPro" id="IPR001242">
    <property type="entry name" value="Condensation_dom"/>
</dbReference>
<feature type="region of interest" description="Disordered" evidence="9">
    <location>
        <begin position="1317"/>
        <end position="1345"/>
    </location>
</feature>
<dbReference type="Pfam" id="PF00668">
    <property type="entry name" value="Condensation"/>
    <property type="match status" value="1"/>
</dbReference>
<dbReference type="InterPro" id="IPR042099">
    <property type="entry name" value="ANL_N_sf"/>
</dbReference>
<dbReference type="Gene3D" id="3.40.50.12780">
    <property type="entry name" value="N-terminal domain of ligase-like"/>
    <property type="match status" value="1"/>
</dbReference>
<keyword evidence="5" id="KW-0596">Phosphopantetheine</keyword>
<dbReference type="InterPro" id="IPR020845">
    <property type="entry name" value="AMP-binding_CS"/>
</dbReference>
<evidence type="ECO:0000256" key="5">
    <source>
        <dbReference type="ARBA" id="ARBA00022450"/>
    </source>
</evidence>
<evidence type="ECO:0000313" key="11">
    <source>
        <dbReference type="EMBL" id="UWZ39404.1"/>
    </source>
</evidence>
<dbReference type="PROSITE" id="PS00455">
    <property type="entry name" value="AMP_BINDING"/>
    <property type="match status" value="1"/>
</dbReference>
<dbReference type="Gene3D" id="1.10.1200.10">
    <property type="entry name" value="ACP-like"/>
    <property type="match status" value="1"/>
</dbReference>
<evidence type="ECO:0000256" key="4">
    <source>
        <dbReference type="ARBA" id="ARBA00016743"/>
    </source>
</evidence>
<keyword evidence="7" id="KW-0436">Ligase</keyword>
<evidence type="ECO:0000256" key="2">
    <source>
        <dbReference type="ARBA" id="ARBA00005102"/>
    </source>
</evidence>
<dbReference type="InterPro" id="IPR000873">
    <property type="entry name" value="AMP-dep_synth/lig_dom"/>
</dbReference>
<accession>A0ABY5ZGK6</accession>
<dbReference type="InterPro" id="IPR023213">
    <property type="entry name" value="CAT-like_dom_sf"/>
</dbReference>
<dbReference type="Proteomes" id="UP001058271">
    <property type="component" value="Chromosome"/>
</dbReference>
<evidence type="ECO:0000313" key="12">
    <source>
        <dbReference type="Proteomes" id="UP001058271"/>
    </source>
</evidence>
<comment type="cofactor">
    <cofactor evidence="1">
        <name>pantetheine 4'-phosphate</name>
        <dbReference type="ChEBI" id="CHEBI:47942"/>
    </cofactor>
</comment>
<dbReference type="Gene3D" id="3.40.109.10">
    <property type="entry name" value="NADH Oxidase"/>
    <property type="match status" value="1"/>
</dbReference>
<keyword evidence="6" id="KW-0597">Phosphoprotein</keyword>
<organism evidence="11 12">
    <name type="scientific">Dactylosporangium roseum</name>
    <dbReference type="NCBI Taxonomy" id="47989"/>
    <lineage>
        <taxon>Bacteria</taxon>
        <taxon>Bacillati</taxon>
        <taxon>Actinomycetota</taxon>
        <taxon>Actinomycetes</taxon>
        <taxon>Micromonosporales</taxon>
        <taxon>Micromonosporaceae</taxon>
        <taxon>Dactylosporangium</taxon>
    </lineage>
</organism>
<proteinExistence type="inferred from homology"/>
<dbReference type="CDD" id="cd19535">
    <property type="entry name" value="Cyc_NRPS"/>
    <property type="match status" value="1"/>
</dbReference>
<dbReference type="Gene3D" id="3.30.559.10">
    <property type="entry name" value="Chloramphenicol acetyltransferase-like domain"/>
    <property type="match status" value="1"/>
</dbReference>
<dbReference type="Pfam" id="PF00501">
    <property type="entry name" value="AMP-binding"/>
    <property type="match status" value="1"/>
</dbReference>
<evidence type="ECO:0000256" key="6">
    <source>
        <dbReference type="ARBA" id="ARBA00022553"/>
    </source>
</evidence>
<dbReference type="InterPro" id="IPR036736">
    <property type="entry name" value="ACP-like_sf"/>
</dbReference>
<sequence>MSSQITDGDRRALREALLAAPLRAGAADGPPGGPAQAAAPAAGYEPFPLLDLQQAYWMGRDAELGLGGTACHGYLELELPGLDLDRLERAANALIIRHPMLRAVLRPDGTQQVLADVPHFAIPVLDASDGTVALAAQSVREEMSHQVLDVHAWPLFDIRVSRSQREPAARLHISFDILIADALSFKILSAELLALYHAPDRQLPPIGLTFRDYVTLVERQSHSSGRSEARKYWSDRLDALPDGPALPFVRPLDEIRSPRFTHREAVVEADRWRAVGQVAASLGVSPAALTLTVFADVLSLWAASPRFSLNLTVFDREPVHEDVQRVVGPFTTSVVLPVDTATSNVAKLARALQHSLWEALDNRRASGVWVLRELSRRRGEPVRMPVVFTYVQAGSSGGDFRDDFQHLGEVTFALSQTPQVVLDCQVSETGDQCHLWWDCVDEAFPPGVLDDMFDAFVRAIARLAGEDGAVSRSSLVTGLPGTEELRRGTERTVERERYNLGDIVLAGAAGRGDLPAVVSGADRIDYATLLSSAALVASRLAEVGVGERDLVAVAVPRGWHQVAGVLGVVLAGGAYLPVDTTLPDARAAQMAELGRVRAVVAGDRQPPWNRGLPVVPVVEDRGGDRPASPADPEALAYVIYTSGSTGAPKGVAVTHAAAVNTILDINERYGIGCSDRVLAVSSIGFDLSVWDVFGTLAAGATLVCPPPGDLARDPAVWLDLLTTERVTVWNSAPALMQIMVELAELRAAGLPDLRLVLLSGDWVPVGLPDRIRALAPAARVVSLGGATEAAIWSLAYDVDTVDPAWTSVPYGFPLSNQRLLVLDARNRERPVHVPGELNIAGDGVAQGYWQEPESTAEKFPDLPGHGRVYRTGDLVLRRPDGCLVILGRIDRQVKVNGHRIEPGEVDAVLRSLDAVRNCATGTVTVDGARKLVSYLVVQPAADGGDPVPAVREELARRLPAYLVPHLVPVDAVPVTANGKVDWSAVDPWRLGAPGPPEPAAAPVPGPVAGRIQDLLAEQLDGRRPGLEDDLLLCGLDSIGIVRVASALERAFGVRPGLDLVLRDPTVRTLDAFIQQHLMDRAGAAAGDRPHGRGPATIVDPEQRRRYRAELPQRRRVDGTRRQAIAAAHEPATARPPHRGTFTGGGVSGSAVQAVLAELVHRGQDTGPRYLTPGEIRGVRPLLVVRPGRVDGLAAGAYTVDLVSSELVHTDDRADLVGAAYDPFVYRPAAETAACAIHLVADLEPYLRLYGGLGETFAAVEAAAMVQALVVAAGRVPDLALRPIPVVDGDALALGPALDAGATVLHSVLVGVAAPEAAGQDPDRTADPAWGALSGAPGNGHVEGVL</sequence>
<dbReference type="PROSITE" id="PS00012">
    <property type="entry name" value="PHOSPHOPANTETHEINE"/>
    <property type="match status" value="1"/>
</dbReference>
<gene>
    <name evidence="11" type="ORF">Drose_14875</name>
</gene>
<dbReference type="SUPFAM" id="SSF52777">
    <property type="entry name" value="CoA-dependent acyltransferases"/>
    <property type="match status" value="2"/>
</dbReference>
<dbReference type="Pfam" id="PF00550">
    <property type="entry name" value="PP-binding"/>
    <property type="match status" value="1"/>
</dbReference>
<evidence type="ECO:0000256" key="3">
    <source>
        <dbReference type="ARBA" id="ARBA00007380"/>
    </source>
</evidence>
<dbReference type="InterPro" id="IPR009081">
    <property type="entry name" value="PP-bd_ACP"/>
</dbReference>
<feature type="domain" description="Carrier" evidence="10">
    <location>
        <begin position="1002"/>
        <end position="1077"/>
    </location>
</feature>
<reference evidence="11" key="1">
    <citation type="submission" date="2021-04" db="EMBL/GenBank/DDBJ databases">
        <title>Biosynthetic gene clusters of Dactylosporangioum roseum.</title>
        <authorList>
            <person name="Hartkoorn R.C."/>
            <person name="Beaudoing E."/>
            <person name="Hot D."/>
            <person name="Moureu S."/>
        </authorList>
    </citation>
    <scope>NUCLEOTIDE SEQUENCE</scope>
    <source>
        <strain evidence="11">NRRL B-16295</strain>
    </source>
</reference>
<dbReference type="RefSeq" id="WP_260728808.1">
    <property type="nucleotide sequence ID" value="NZ_BAAABS010000064.1"/>
</dbReference>
<comment type="pathway">
    <text evidence="2">Siderophore biosynthesis; mycobactin biosynthesis.</text>
</comment>
<dbReference type="PROSITE" id="PS50075">
    <property type="entry name" value="CARRIER"/>
    <property type="match status" value="1"/>
</dbReference>
<dbReference type="PANTHER" id="PTHR45527">
    <property type="entry name" value="NONRIBOSOMAL PEPTIDE SYNTHETASE"/>
    <property type="match status" value="1"/>
</dbReference>
<evidence type="ECO:0000259" key="10">
    <source>
        <dbReference type="PROSITE" id="PS50075"/>
    </source>
</evidence>
<dbReference type="NCBIfam" id="TIGR01733">
    <property type="entry name" value="AA-adenyl-dom"/>
    <property type="match status" value="1"/>
</dbReference>
<protein>
    <recommendedName>
        <fullName evidence="4">Phenyloxazoline synthase MbtB</fullName>
    </recommendedName>
    <alternativeName>
        <fullName evidence="8">Mycobactin synthetase protein B</fullName>
    </alternativeName>
</protein>
<dbReference type="InterPro" id="IPR010071">
    <property type="entry name" value="AA_adenyl_dom"/>
</dbReference>
<comment type="similarity">
    <text evidence="3">Belongs to the ATP-dependent AMP-binding enzyme family. MbtB subfamily.</text>
</comment>
<evidence type="ECO:0000256" key="9">
    <source>
        <dbReference type="SAM" id="MobiDB-lite"/>
    </source>
</evidence>
<dbReference type="PANTHER" id="PTHR45527:SF10">
    <property type="entry name" value="PYOCHELIN SYNTHASE PCHF"/>
    <property type="match status" value="1"/>
</dbReference>
<dbReference type="SUPFAM" id="SSF47336">
    <property type="entry name" value="ACP-like"/>
    <property type="match status" value="1"/>
</dbReference>
<dbReference type="InterPro" id="IPR006162">
    <property type="entry name" value="Ppantetheine_attach_site"/>
</dbReference>